<accession>A0ABQ9QF74</accession>
<comment type="caution">
    <text evidence="2">The sequence shown here is derived from an EMBL/GenBank/DDBJ whole genome shotgun (WGS) entry which is preliminary data.</text>
</comment>
<organism evidence="2 3">
    <name type="scientific">Colletotrichum limetticola</name>
    <dbReference type="NCBI Taxonomy" id="1209924"/>
    <lineage>
        <taxon>Eukaryota</taxon>
        <taxon>Fungi</taxon>
        <taxon>Dikarya</taxon>
        <taxon>Ascomycota</taxon>
        <taxon>Pezizomycotina</taxon>
        <taxon>Sordariomycetes</taxon>
        <taxon>Hypocreomycetidae</taxon>
        <taxon>Glomerellales</taxon>
        <taxon>Glomerellaceae</taxon>
        <taxon>Colletotrichum</taxon>
        <taxon>Colletotrichum acutatum species complex</taxon>
    </lineage>
</organism>
<dbReference type="Proteomes" id="UP001169217">
    <property type="component" value="Unassembled WGS sequence"/>
</dbReference>
<proteinExistence type="predicted"/>
<evidence type="ECO:0000313" key="3">
    <source>
        <dbReference type="Proteomes" id="UP001169217"/>
    </source>
</evidence>
<dbReference type="EMBL" id="JARUPT010000002">
    <property type="protein sequence ID" value="KAK0382498.1"/>
    <property type="molecule type" value="Genomic_DNA"/>
</dbReference>
<evidence type="ECO:0000313" key="2">
    <source>
        <dbReference type="EMBL" id="KAK0382498.1"/>
    </source>
</evidence>
<feature type="region of interest" description="Disordered" evidence="1">
    <location>
        <begin position="1"/>
        <end position="23"/>
    </location>
</feature>
<keyword evidence="3" id="KW-1185">Reference proteome</keyword>
<evidence type="ECO:0000256" key="1">
    <source>
        <dbReference type="SAM" id="MobiDB-lite"/>
    </source>
</evidence>
<protein>
    <submittedName>
        <fullName evidence="2">Uncharacterized protein</fullName>
    </submittedName>
</protein>
<name>A0ABQ9QF74_9PEZI</name>
<reference evidence="2" key="1">
    <citation type="submission" date="2023-04" db="EMBL/GenBank/DDBJ databases">
        <title>Colletotrichum limetticola genome sequence.</title>
        <authorList>
            <person name="Baroncelli R."/>
        </authorList>
    </citation>
    <scope>NUCLEOTIDE SEQUENCE</scope>
    <source>
        <strain evidence="2">KLA-Anderson</strain>
    </source>
</reference>
<gene>
    <name evidence="2" type="ORF">CLIM01_00155</name>
</gene>
<sequence>MDDERLSTTSRPDDDETVSGVDDDKTIICTDDAYRDPSIPLPTPPQNVLSTNSLSVSAGSIDSGYSSLHSQDMIQDKALAKKRAQARGIPVKLGGRNFFRFNTLDKPKQAHLNDVIDRIEPLLLARLRNTRVRHGLMGFETMMLGKTEERGHEHIIVCCRSQIAETVESFFEKNKIIKELCGSSDDQTPAITILVHGQEPQLIAKLLRSLIYMAHTTDNFEAPWSTEPRNIKRPTLCGSSLKLTSSQRVLKAATGGGMIKVVSKAGQSMLYGMTAGHVFSEETPTSSEEASLVNIERVGPRAFSYRWNEQYGLGGLDPASKVWKRGGTEEKGPDFDWALLESKDLLEFGANRCRLKNSSTIDGVSFLTTEIGTFSGDEIYKEVEMIANTKFCRPGVLSGAPARILFEAADAFTPAYMLELSGGPGKSS</sequence>